<evidence type="ECO:0000313" key="3">
    <source>
        <dbReference type="Proteomes" id="UP000095210"/>
    </source>
</evidence>
<sequence length="128" mass="13185">MSTVTDTPVEVRVAAGTLAGGAALFLLVGLVRWLTEGGFDVVGLPLVVFLAAGSSAAGLFTGRIGLRIFAMVIASLTALLYLQFVLSDGFWWVRVLGGLAAAGAVYAVVLLNTGPARQFFGLEAPGRS</sequence>
<dbReference type="KEGG" id="ahm:TL08_09750"/>
<keyword evidence="1" id="KW-1133">Transmembrane helix</keyword>
<evidence type="ECO:0000256" key="1">
    <source>
        <dbReference type="SAM" id="Phobius"/>
    </source>
</evidence>
<feature type="transmembrane region" description="Helical" evidence="1">
    <location>
        <begin position="68"/>
        <end position="85"/>
    </location>
</feature>
<keyword evidence="3" id="KW-1185">Reference proteome</keyword>
<evidence type="ECO:0000313" key="2">
    <source>
        <dbReference type="EMBL" id="AOS62765.1"/>
    </source>
</evidence>
<feature type="transmembrane region" description="Helical" evidence="1">
    <location>
        <begin position="91"/>
        <end position="111"/>
    </location>
</feature>
<dbReference type="EMBL" id="CP014859">
    <property type="protein sequence ID" value="AOS62765.1"/>
    <property type="molecule type" value="Genomic_DNA"/>
</dbReference>
<protein>
    <submittedName>
        <fullName evidence="2">Uncharacterized protein</fullName>
    </submittedName>
</protein>
<feature type="transmembrane region" description="Helical" evidence="1">
    <location>
        <begin position="41"/>
        <end position="61"/>
    </location>
</feature>
<feature type="transmembrane region" description="Helical" evidence="1">
    <location>
        <begin position="12"/>
        <end position="35"/>
    </location>
</feature>
<keyword evidence="1" id="KW-0812">Transmembrane</keyword>
<reference evidence="3" key="1">
    <citation type="submission" date="2016-03" db="EMBL/GenBank/DDBJ databases">
        <title>Complete genome sequence of the type strain Actinoalloteichus hymeniacidonis DSM 45092.</title>
        <authorList>
            <person name="Schaffert L."/>
            <person name="Albersmeier A."/>
            <person name="Winkler A."/>
            <person name="Kalinowski J."/>
            <person name="Zotchev S."/>
            <person name="Ruckert C."/>
        </authorList>
    </citation>
    <scope>NUCLEOTIDE SEQUENCE [LARGE SCALE GENOMIC DNA]</scope>
    <source>
        <strain evidence="3">HPA177(T) (DSM 45092(T))</strain>
    </source>
</reference>
<dbReference type="AlphaFoldDB" id="A0AAC9HQK2"/>
<dbReference type="RefSeq" id="WP_069848267.1">
    <property type="nucleotide sequence ID" value="NZ_CP014859.1"/>
</dbReference>
<name>A0AAC9HQK2_9PSEU</name>
<accession>A0AAC9HQK2</accession>
<organism evidence="2 3">
    <name type="scientific">Actinoalloteichus hymeniacidonis</name>
    <dbReference type="NCBI Taxonomy" id="340345"/>
    <lineage>
        <taxon>Bacteria</taxon>
        <taxon>Bacillati</taxon>
        <taxon>Actinomycetota</taxon>
        <taxon>Actinomycetes</taxon>
        <taxon>Pseudonocardiales</taxon>
        <taxon>Pseudonocardiaceae</taxon>
        <taxon>Actinoalloteichus</taxon>
    </lineage>
</organism>
<proteinExistence type="predicted"/>
<keyword evidence="1" id="KW-0472">Membrane</keyword>
<dbReference type="Proteomes" id="UP000095210">
    <property type="component" value="Chromosome"/>
</dbReference>
<gene>
    <name evidence="2" type="ORF">TL08_09750</name>
</gene>